<gene>
    <name evidence="3" type="ORF">THAPSDRAFT_24115</name>
</gene>
<proteinExistence type="predicted"/>
<evidence type="ECO:0000313" key="4">
    <source>
        <dbReference type="Proteomes" id="UP000001449"/>
    </source>
</evidence>
<dbReference type="InParanoid" id="B8C913"/>
<dbReference type="AlphaFoldDB" id="B8C913"/>
<dbReference type="Pfam" id="PF00646">
    <property type="entry name" value="F-box"/>
    <property type="match status" value="1"/>
</dbReference>
<dbReference type="eggNOG" id="ENOG502T5V8">
    <property type="taxonomic scope" value="Eukaryota"/>
</dbReference>
<keyword evidence="4" id="KW-1185">Reference proteome</keyword>
<dbReference type="GeneID" id="7451043"/>
<dbReference type="KEGG" id="tps:THAPSDRAFT_24115"/>
<dbReference type="InterPro" id="IPR036047">
    <property type="entry name" value="F-box-like_dom_sf"/>
</dbReference>
<protein>
    <recommendedName>
        <fullName evidence="2">F-box domain-containing protein</fullName>
    </recommendedName>
</protein>
<dbReference type="PaxDb" id="35128-Thaps24115"/>
<evidence type="ECO:0000259" key="2">
    <source>
        <dbReference type="PROSITE" id="PS50181"/>
    </source>
</evidence>
<dbReference type="PROSITE" id="PS50181">
    <property type="entry name" value="FBOX"/>
    <property type="match status" value="1"/>
</dbReference>
<dbReference type="InterPro" id="IPR001810">
    <property type="entry name" value="F-box_dom"/>
</dbReference>
<dbReference type="HOGENOM" id="CLU_583317_0_0_1"/>
<sequence>MRENALPKHVQRSLSLCDDVVACRHFVLTQWQSTSPFLSTTTMTSSFDALPPEVLRSILSYMDISSLAKLSMTQKPSILQDGESEGAANLPALASDDTTWYTLIQRRFGIGCNHRRSRRGSSKCGVEDGVVLVQRHSSSSFSYGDVLLATTTSVTNNSSSSNNRKRRPTTYGGSTWKDAYCSLSSTMRIPETSLTSGATSGSGSGGAVFASPRRGRRSSKQKEAADYLGVWCLVNHAENCRVKTVESLYRRRGRGSAQPLIISNNVNCPSSISGSVNSYNPNKHYLEIKLCLQNTKSGYGSISIPSIRDLTVASLEEEEYFEAWGWDKWTNEYESTFEIVQSGVWGPKLLLRRQFSEEDGDGVHSLNDSHSSNILSNNKEIVLRPFETVVLSIHISCPSDMVYETDVLSTLSCIRVPVFAREGWQCTATKKASNLAVAEFLDEDLIWDYYVQLPGGCMSLIDRSQLVPM</sequence>
<dbReference type="EMBL" id="CM000646">
    <property type="protein sequence ID" value="EED89772.1"/>
    <property type="molecule type" value="Genomic_DNA"/>
</dbReference>
<evidence type="ECO:0000313" key="3">
    <source>
        <dbReference type="EMBL" id="EED89772.1"/>
    </source>
</evidence>
<dbReference type="RefSeq" id="XP_002292576.1">
    <property type="nucleotide sequence ID" value="XM_002292540.1"/>
</dbReference>
<name>B8C913_THAPS</name>
<reference evidence="3 4" key="1">
    <citation type="journal article" date="2004" name="Science">
        <title>The genome of the diatom Thalassiosira pseudonana: ecology, evolution, and metabolism.</title>
        <authorList>
            <person name="Armbrust E.V."/>
            <person name="Berges J.A."/>
            <person name="Bowler C."/>
            <person name="Green B.R."/>
            <person name="Martinez D."/>
            <person name="Putnam N.H."/>
            <person name="Zhou S."/>
            <person name="Allen A.E."/>
            <person name="Apt K.E."/>
            <person name="Bechner M."/>
            <person name="Brzezinski M.A."/>
            <person name="Chaal B.K."/>
            <person name="Chiovitti A."/>
            <person name="Davis A.K."/>
            <person name="Demarest M.S."/>
            <person name="Detter J.C."/>
            <person name="Glavina T."/>
            <person name="Goodstein D."/>
            <person name="Hadi M.Z."/>
            <person name="Hellsten U."/>
            <person name="Hildebrand M."/>
            <person name="Jenkins B.D."/>
            <person name="Jurka J."/>
            <person name="Kapitonov V.V."/>
            <person name="Kroger N."/>
            <person name="Lau W.W."/>
            <person name="Lane T.W."/>
            <person name="Larimer F.W."/>
            <person name="Lippmeier J.C."/>
            <person name="Lucas S."/>
            <person name="Medina M."/>
            <person name="Montsant A."/>
            <person name="Obornik M."/>
            <person name="Parker M.S."/>
            <person name="Palenik B."/>
            <person name="Pazour G.J."/>
            <person name="Richardson P.M."/>
            <person name="Rynearson T.A."/>
            <person name="Saito M.A."/>
            <person name="Schwartz D.C."/>
            <person name="Thamatrakoln K."/>
            <person name="Valentin K."/>
            <person name="Vardi A."/>
            <person name="Wilkerson F.P."/>
            <person name="Rokhsar D.S."/>
        </authorList>
    </citation>
    <scope>NUCLEOTIDE SEQUENCE [LARGE SCALE GENOMIC DNA]</scope>
    <source>
        <strain evidence="3 4">CCMP1335</strain>
    </source>
</reference>
<feature type="domain" description="F-box" evidence="2">
    <location>
        <begin position="44"/>
        <end position="103"/>
    </location>
</feature>
<feature type="region of interest" description="Disordered" evidence="1">
    <location>
        <begin position="192"/>
        <end position="218"/>
    </location>
</feature>
<dbReference type="SUPFAM" id="SSF81383">
    <property type="entry name" value="F-box domain"/>
    <property type="match status" value="1"/>
</dbReference>
<organism evidence="3 4">
    <name type="scientific">Thalassiosira pseudonana</name>
    <name type="common">Marine diatom</name>
    <name type="synonym">Cyclotella nana</name>
    <dbReference type="NCBI Taxonomy" id="35128"/>
    <lineage>
        <taxon>Eukaryota</taxon>
        <taxon>Sar</taxon>
        <taxon>Stramenopiles</taxon>
        <taxon>Ochrophyta</taxon>
        <taxon>Bacillariophyta</taxon>
        <taxon>Coscinodiscophyceae</taxon>
        <taxon>Thalassiosirophycidae</taxon>
        <taxon>Thalassiosirales</taxon>
        <taxon>Thalassiosiraceae</taxon>
        <taxon>Thalassiosira</taxon>
    </lineage>
</organism>
<accession>B8C913</accession>
<dbReference type="Proteomes" id="UP000001449">
    <property type="component" value="Chromosome 10"/>
</dbReference>
<evidence type="ECO:0000256" key="1">
    <source>
        <dbReference type="SAM" id="MobiDB-lite"/>
    </source>
</evidence>
<reference evidence="3 4" key="2">
    <citation type="journal article" date="2008" name="Nature">
        <title>The Phaeodactylum genome reveals the evolutionary history of diatom genomes.</title>
        <authorList>
            <person name="Bowler C."/>
            <person name="Allen A.E."/>
            <person name="Badger J.H."/>
            <person name="Grimwood J."/>
            <person name="Jabbari K."/>
            <person name="Kuo A."/>
            <person name="Maheswari U."/>
            <person name="Martens C."/>
            <person name="Maumus F."/>
            <person name="Otillar R.P."/>
            <person name="Rayko E."/>
            <person name="Salamov A."/>
            <person name="Vandepoele K."/>
            <person name="Beszteri B."/>
            <person name="Gruber A."/>
            <person name="Heijde M."/>
            <person name="Katinka M."/>
            <person name="Mock T."/>
            <person name="Valentin K."/>
            <person name="Verret F."/>
            <person name="Berges J.A."/>
            <person name="Brownlee C."/>
            <person name="Cadoret J.P."/>
            <person name="Chiovitti A."/>
            <person name="Choi C.J."/>
            <person name="Coesel S."/>
            <person name="De Martino A."/>
            <person name="Detter J.C."/>
            <person name="Durkin C."/>
            <person name="Falciatore A."/>
            <person name="Fournet J."/>
            <person name="Haruta M."/>
            <person name="Huysman M.J."/>
            <person name="Jenkins B.D."/>
            <person name="Jiroutova K."/>
            <person name="Jorgensen R.E."/>
            <person name="Joubert Y."/>
            <person name="Kaplan A."/>
            <person name="Kroger N."/>
            <person name="Kroth P.G."/>
            <person name="La Roche J."/>
            <person name="Lindquist E."/>
            <person name="Lommer M."/>
            <person name="Martin-Jezequel V."/>
            <person name="Lopez P.J."/>
            <person name="Lucas S."/>
            <person name="Mangogna M."/>
            <person name="McGinnis K."/>
            <person name="Medlin L.K."/>
            <person name="Montsant A."/>
            <person name="Oudot-Le Secq M.P."/>
            <person name="Napoli C."/>
            <person name="Obornik M."/>
            <person name="Parker M.S."/>
            <person name="Petit J.L."/>
            <person name="Porcel B.M."/>
            <person name="Poulsen N."/>
            <person name="Robison M."/>
            <person name="Rychlewski L."/>
            <person name="Rynearson T.A."/>
            <person name="Schmutz J."/>
            <person name="Shapiro H."/>
            <person name="Siaut M."/>
            <person name="Stanley M."/>
            <person name="Sussman M.R."/>
            <person name="Taylor A.R."/>
            <person name="Vardi A."/>
            <person name="von Dassow P."/>
            <person name="Vyverman W."/>
            <person name="Willis A."/>
            <person name="Wyrwicz L.S."/>
            <person name="Rokhsar D.S."/>
            <person name="Weissenbach J."/>
            <person name="Armbrust E.V."/>
            <person name="Green B.R."/>
            <person name="Van de Peer Y."/>
            <person name="Grigoriev I.V."/>
        </authorList>
    </citation>
    <scope>NUCLEOTIDE SEQUENCE [LARGE SCALE GENOMIC DNA]</scope>
    <source>
        <strain evidence="3 4">CCMP1335</strain>
    </source>
</reference>